<dbReference type="GO" id="GO:0000287">
    <property type="term" value="F:magnesium ion binding"/>
    <property type="evidence" value="ECO:0007669"/>
    <property type="project" value="InterPro"/>
</dbReference>
<feature type="domain" description="Thiamine pyrophosphate enzyme N-terminal TPP-binding" evidence="7">
    <location>
        <begin position="5"/>
        <end position="120"/>
    </location>
</feature>
<dbReference type="NCBIfam" id="NF006052">
    <property type="entry name" value="PRK08199.1"/>
    <property type="match status" value="1"/>
</dbReference>
<evidence type="ECO:0000259" key="6">
    <source>
        <dbReference type="Pfam" id="PF02775"/>
    </source>
</evidence>
<dbReference type="Pfam" id="PF02776">
    <property type="entry name" value="TPP_enzyme_N"/>
    <property type="match status" value="1"/>
</dbReference>
<dbReference type="GO" id="GO:0030976">
    <property type="term" value="F:thiamine pyrophosphate binding"/>
    <property type="evidence" value="ECO:0007669"/>
    <property type="project" value="InterPro"/>
</dbReference>
<dbReference type="GO" id="GO:0009097">
    <property type="term" value="P:isoleucine biosynthetic process"/>
    <property type="evidence" value="ECO:0007669"/>
    <property type="project" value="TreeGrafter"/>
</dbReference>
<reference evidence="8 9" key="1">
    <citation type="journal article" date="2021" name="Arch. Microbiol.">
        <title>Harenicola maris gen. nov., sp. nov. isolated from the Sea of Japan shallow sediments.</title>
        <authorList>
            <person name="Romanenko L.A."/>
            <person name="Kurilenko V.V."/>
            <person name="Chernysheva N.Y."/>
            <person name="Tekutyeva L.A."/>
            <person name="Velansky P.V."/>
            <person name="Svetashev V.I."/>
            <person name="Isaeva M.P."/>
        </authorList>
    </citation>
    <scope>NUCLEOTIDE SEQUENCE [LARGE SCALE GENOMIC DNA]</scope>
    <source>
        <strain evidence="8 9">KMM 3653</strain>
    </source>
</reference>
<dbReference type="SUPFAM" id="SSF52467">
    <property type="entry name" value="DHS-like NAD/FAD-binding domain"/>
    <property type="match status" value="1"/>
</dbReference>
<dbReference type="InterPro" id="IPR029061">
    <property type="entry name" value="THDP-binding"/>
</dbReference>
<dbReference type="InterPro" id="IPR000399">
    <property type="entry name" value="TPP-bd_CS"/>
</dbReference>
<dbReference type="InterPro" id="IPR012001">
    <property type="entry name" value="Thiamin_PyroP_enz_TPP-bd_dom"/>
</dbReference>
<dbReference type="InterPro" id="IPR045229">
    <property type="entry name" value="TPP_enz"/>
</dbReference>
<evidence type="ECO:0000256" key="1">
    <source>
        <dbReference type="ARBA" id="ARBA00007812"/>
    </source>
</evidence>
<evidence type="ECO:0000259" key="5">
    <source>
        <dbReference type="Pfam" id="PF00205"/>
    </source>
</evidence>
<dbReference type="Proteomes" id="UP001315686">
    <property type="component" value="Unassembled WGS sequence"/>
</dbReference>
<dbReference type="AlphaFoldDB" id="A0AAP2G5M5"/>
<comment type="similarity">
    <text evidence="1 4">Belongs to the TPP enzyme family.</text>
</comment>
<dbReference type="Pfam" id="PF02775">
    <property type="entry name" value="TPP_enzyme_C"/>
    <property type="match status" value="1"/>
</dbReference>
<evidence type="ECO:0000259" key="7">
    <source>
        <dbReference type="Pfam" id="PF02776"/>
    </source>
</evidence>
<dbReference type="InterPro" id="IPR011766">
    <property type="entry name" value="TPP_enzyme_TPP-bd"/>
</dbReference>
<dbReference type="RefSeq" id="WP_327795748.1">
    <property type="nucleotide sequence ID" value="NZ_JADQAZ010000005.1"/>
</dbReference>
<name>A0AAP2G5M5_9RHOB</name>
<feature type="domain" description="Thiamine pyrophosphate enzyme central" evidence="5">
    <location>
        <begin position="192"/>
        <end position="327"/>
    </location>
</feature>
<dbReference type="PANTHER" id="PTHR18968">
    <property type="entry name" value="THIAMINE PYROPHOSPHATE ENZYMES"/>
    <property type="match status" value="1"/>
</dbReference>
<keyword evidence="3 4" id="KW-0786">Thiamine pyrophosphate</keyword>
<dbReference type="SUPFAM" id="SSF52518">
    <property type="entry name" value="Thiamin diphosphate-binding fold (THDP-binding)"/>
    <property type="match status" value="2"/>
</dbReference>
<dbReference type="FunFam" id="3.40.50.970:FF:000007">
    <property type="entry name" value="Acetolactate synthase"/>
    <property type="match status" value="1"/>
</dbReference>
<comment type="caution">
    <text evidence="8">The sequence shown here is derived from an EMBL/GenBank/DDBJ whole genome shotgun (WGS) entry which is preliminary data.</text>
</comment>
<dbReference type="CDD" id="cd07035">
    <property type="entry name" value="TPP_PYR_POX_like"/>
    <property type="match status" value="1"/>
</dbReference>
<dbReference type="PANTHER" id="PTHR18968:SF120">
    <property type="entry name" value="ACETOLACTATE SYNTHASE LARGE SUBUNIT"/>
    <property type="match status" value="1"/>
</dbReference>
<protein>
    <submittedName>
        <fullName evidence="8">Thiamine pyrophosphate-binding protein</fullName>
    </submittedName>
</protein>
<dbReference type="EMBL" id="JADQAZ010000005">
    <property type="protein sequence ID" value="MBT0959515.1"/>
    <property type="molecule type" value="Genomic_DNA"/>
</dbReference>
<evidence type="ECO:0000256" key="2">
    <source>
        <dbReference type="ARBA" id="ARBA00022679"/>
    </source>
</evidence>
<sequence length="555" mass="59302">MTIQHGGNSLVDHLAARGVKRVFSVPGESFLAALDALADSGIENIVCRQEGGAAMMAEAHGKLTGAPGVLFVTRGPGATNASSGIHVAMHDATPMLILVGLIPERHRDRGAFQEFDVKAMFGPLAKWAGVVSQTNRIPEYIDRAFAMTTSGRPGPVVLGLPEDVLSAPCDAPVRVPSTFQALPEAANFCELAIHTLGRAKRPLIIVGGSGWSQEAAQHLEQFAAAMDLPVAASFRRQDYMDNRHPNYVGDLGVGINPKLAGAVRKADCIFALGTRLGDITTGSYDLLDPAMPGKTLIHVHPDGDEIGHVYPPQLSFVGPAAVVVRKLARSVRGETQRRAWTAVCRDGYRQWQDPVETPGKMKLEQAMCWLSENLPEDAIVTNGAGNYAGWLHRYFQFKQFGTQLAPTSGSMGYGLPAAIAAKLQFPERTVVCIAGDGCLQMTINELSTAKQFGVQVVILVVNNGRYGTIRMHQEKTYPTRVSGTDLANPDFAALARAYGGYGEAVKRTEDFPGAFGRARGAGSFAILDLSVDVEALSTGETLTGARQVALARQGE</sequence>
<feature type="domain" description="Thiamine pyrophosphate enzyme TPP-binding" evidence="6">
    <location>
        <begin position="383"/>
        <end position="528"/>
    </location>
</feature>
<dbReference type="Pfam" id="PF00205">
    <property type="entry name" value="TPP_enzyme_M"/>
    <property type="match status" value="1"/>
</dbReference>
<dbReference type="GO" id="GO:0005948">
    <property type="term" value="C:acetolactate synthase complex"/>
    <property type="evidence" value="ECO:0007669"/>
    <property type="project" value="TreeGrafter"/>
</dbReference>
<dbReference type="Gene3D" id="3.40.50.1220">
    <property type="entry name" value="TPP-binding domain"/>
    <property type="match status" value="1"/>
</dbReference>
<keyword evidence="9" id="KW-1185">Reference proteome</keyword>
<organism evidence="8 9">
    <name type="scientific">Harenicola maris</name>
    <dbReference type="NCBI Taxonomy" id="2841044"/>
    <lineage>
        <taxon>Bacteria</taxon>
        <taxon>Pseudomonadati</taxon>
        <taxon>Pseudomonadota</taxon>
        <taxon>Alphaproteobacteria</taxon>
        <taxon>Rhodobacterales</taxon>
        <taxon>Paracoccaceae</taxon>
        <taxon>Harenicola</taxon>
    </lineage>
</organism>
<evidence type="ECO:0000313" key="8">
    <source>
        <dbReference type="EMBL" id="MBT0959515.1"/>
    </source>
</evidence>
<dbReference type="GO" id="GO:0050660">
    <property type="term" value="F:flavin adenine dinucleotide binding"/>
    <property type="evidence" value="ECO:0007669"/>
    <property type="project" value="TreeGrafter"/>
</dbReference>
<dbReference type="PROSITE" id="PS00187">
    <property type="entry name" value="TPP_ENZYMES"/>
    <property type="match status" value="1"/>
</dbReference>
<dbReference type="GO" id="GO:0003984">
    <property type="term" value="F:acetolactate synthase activity"/>
    <property type="evidence" value="ECO:0007669"/>
    <property type="project" value="TreeGrafter"/>
</dbReference>
<gene>
    <name evidence="8" type="ORF">IV417_19155</name>
</gene>
<proteinExistence type="inferred from homology"/>
<dbReference type="InterPro" id="IPR012000">
    <property type="entry name" value="Thiamin_PyroP_enz_cen_dom"/>
</dbReference>
<evidence type="ECO:0000256" key="3">
    <source>
        <dbReference type="ARBA" id="ARBA00023052"/>
    </source>
</evidence>
<keyword evidence="2" id="KW-0808">Transferase</keyword>
<evidence type="ECO:0000313" key="9">
    <source>
        <dbReference type="Proteomes" id="UP001315686"/>
    </source>
</evidence>
<evidence type="ECO:0000256" key="4">
    <source>
        <dbReference type="RuleBase" id="RU362132"/>
    </source>
</evidence>
<dbReference type="GO" id="GO:0009099">
    <property type="term" value="P:L-valine biosynthetic process"/>
    <property type="evidence" value="ECO:0007669"/>
    <property type="project" value="TreeGrafter"/>
</dbReference>
<dbReference type="InterPro" id="IPR029035">
    <property type="entry name" value="DHS-like_NAD/FAD-binding_dom"/>
</dbReference>
<dbReference type="CDD" id="cd00568">
    <property type="entry name" value="TPP_enzymes"/>
    <property type="match status" value="1"/>
</dbReference>
<dbReference type="Gene3D" id="3.40.50.970">
    <property type="match status" value="2"/>
</dbReference>
<accession>A0AAP2G5M5</accession>